<dbReference type="EMBL" id="JASPKY010000549">
    <property type="protein sequence ID" value="KAK9693201.1"/>
    <property type="molecule type" value="Genomic_DNA"/>
</dbReference>
<evidence type="ECO:0000313" key="8">
    <source>
        <dbReference type="Proteomes" id="UP001458880"/>
    </source>
</evidence>
<dbReference type="SUPFAM" id="SSF47954">
    <property type="entry name" value="Cyclin-like"/>
    <property type="match status" value="2"/>
</dbReference>
<dbReference type="GO" id="GO:0016538">
    <property type="term" value="F:cyclin-dependent protein serine/threonine kinase regulator activity"/>
    <property type="evidence" value="ECO:0007669"/>
    <property type="project" value="InterPro"/>
</dbReference>
<organism evidence="7 8">
    <name type="scientific">Popillia japonica</name>
    <name type="common">Japanese beetle</name>
    <dbReference type="NCBI Taxonomy" id="7064"/>
    <lineage>
        <taxon>Eukaryota</taxon>
        <taxon>Metazoa</taxon>
        <taxon>Ecdysozoa</taxon>
        <taxon>Arthropoda</taxon>
        <taxon>Hexapoda</taxon>
        <taxon>Insecta</taxon>
        <taxon>Pterygota</taxon>
        <taxon>Neoptera</taxon>
        <taxon>Endopterygota</taxon>
        <taxon>Coleoptera</taxon>
        <taxon>Polyphaga</taxon>
        <taxon>Scarabaeiformia</taxon>
        <taxon>Scarabaeidae</taxon>
        <taxon>Rutelinae</taxon>
        <taxon>Popillia</taxon>
    </lineage>
</organism>
<dbReference type="InterPro" id="IPR004367">
    <property type="entry name" value="Cyclin_C-dom"/>
</dbReference>
<keyword evidence="3" id="KW-0131">Cell cycle</keyword>
<name>A0AAW1IUK5_POPJA</name>
<dbReference type="GO" id="GO:0044772">
    <property type="term" value="P:mitotic cell cycle phase transition"/>
    <property type="evidence" value="ECO:0007669"/>
    <property type="project" value="InterPro"/>
</dbReference>
<dbReference type="Proteomes" id="UP001458880">
    <property type="component" value="Unassembled WGS sequence"/>
</dbReference>
<evidence type="ECO:0000313" key="7">
    <source>
        <dbReference type="EMBL" id="KAK9693201.1"/>
    </source>
</evidence>
<accession>A0AAW1IUK5</accession>
<reference evidence="7 8" key="1">
    <citation type="journal article" date="2024" name="BMC Genomics">
        <title>De novo assembly and annotation of Popillia japonica's genome with initial clues to its potential as an invasive pest.</title>
        <authorList>
            <person name="Cucini C."/>
            <person name="Boschi S."/>
            <person name="Funari R."/>
            <person name="Cardaioli E."/>
            <person name="Iannotti N."/>
            <person name="Marturano G."/>
            <person name="Paoli F."/>
            <person name="Bruttini M."/>
            <person name="Carapelli A."/>
            <person name="Frati F."/>
            <person name="Nardi F."/>
        </authorList>
    </citation>
    <scope>NUCLEOTIDE SEQUENCE [LARGE SCALE GENOMIC DNA]</scope>
    <source>
        <strain evidence="7">DMR45628</strain>
    </source>
</reference>
<comment type="caution">
    <text evidence="7">The sequence shown here is derived from an EMBL/GenBank/DDBJ whole genome shotgun (WGS) entry which is preliminary data.</text>
</comment>
<dbReference type="InterPro" id="IPR006671">
    <property type="entry name" value="Cyclin_N"/>
</dbReference>
<feature type="domain" description="Cyclin C-terminal" evidence="6">
    <location>
        <begin position="322"/>
        <end position="439"/>
    </location>
</feature>
<evidence type="ECO:0000256" key="1">
    <source>
        <dbReference type="ARBA" id="ARBA00022618"/>
    </source>
</evidence>
<feature type="domain" description="Cyclin-like" evidence="5">
    <location>
        <begin position="326"/>
        <end position="411"/>
    </location>
</feature>
<gene>
    <name evidence="7" type="ORF">QE152_g34364</name>
</gene>
<dbReference type="Gene3D" id="1.10.472.10">
    <property type="entry name" value="Cyclin-like"/>
    <property type="match status" value="2"/>
</dbReference>
<dbReference type="CDD" id="cd20504">
    <property type="entry name" value="CYCLIN_CCNA_rpt1"/>
    <property type="match status" value="1"/>
</dbReference>
<evidence type="ECO:0000259" key="5">
    <source>
        <dbReference type="SMART" id="SM00385"/>
    </source>
</evidence>
<sequence>MASFDIHEQENLAPAMRQKQLHVLPHGQKKRSVLGAIENQPERILKGKSQLGLANGENRDENVFPKKNTVKPAPVVPVAQFEAFKVYEDTAEERIDQKLREMQRRRKDKDPFANIYKGTEDRLITKKEAQDILAKEARQVNVPVVASNPPEIEAVFGSPMSIEKINDENDSRNAIAKSKSYKDLFFELADYRNEIVSYLREHEKQNRPKPGYMRKQPDITHNMRSILVDWLVEVAEEYKLHTETLYLAVNCIDRFLSYMSVVRAKLQLVGTAAMFIAAKYEEINPPGVSEFVYITDDTYNKRQVTRMEILILRILDFDLSVPTPYTFITAISICNKLSEKVMFLAMYISELSLLEAEPTLGLLPSAIACASLAIAQHNLDEEPWNSNLTESTGYTLKELEKTIEFLNLLFKKAPTFAQQAIQEKYKSGKYLHVATLTPKDDEIKFE</sequence>
<dbReference type="FunFam" id="1.10.472.10:FF:000001">
    <property type="entry name" value="G2/mitotic-specific cyclin"/>
    <property type="match status" value="1"/>
</dbReference>
<dbReference type="SMART" id="SM00385">
    <property type="entry name" value="CYCLIN"/>
    <property type="match status" value="2"/>
</dbReference>
<dbReference type="PROSITE" id="PS00292">
    <property type="entry name" value="CYCLINS"/>
    <property type="match status" value="1"/>
</dbReference>
<evidence type="ECO:0000256" key="4">
    <source>
        <dbReference type="RuleBase" id="RU000383"/>
    </source>
</evidence>
<keyword evidence="8" id="KW-1185">Reference proteome</keyword>
<evidence type="ECO:0000259" key="6">
    <source>
        <dbReference type="SMART" id="SM01332"/>
    </source>
</evidence>
<protein>
    <submittedName>
        <fullName evidence="7">Cyclin, C-terminal domain</fullName>
    </submittedName>
</protein>
<dbReference type="PANTHER" id="PTHR10177">
    <property type="entry name" value="CYCLINS"/>
    <property type="match status" value="1"/>
</dbReference>
<dbReference type="InterPro" id="IPR036915">
    <property type="entry name" value="Cyclin-like_sf"/>
</dbReference>
<comment type="similarity">
    <text evidence="4">Belongs to the cyclin family.</text>
</comment>
<dbReference type="PIRSF" id="PIRSF001771">
    <property type="entry name" value="Cyclin_A_B_D_E"/>
    <property type="match status" value="1"/>
</dbReference>
<dbReference type="SMART" id="SM01332">
    <property type="entry name" value="Cyclin_C"/>
    <property type="match status" value="1"/>
</dbReference>
<dbReference type="InterPro" id="IPR048258">
    <property type="entry name" value="Cyclins_cyclin-box"/>
</dbReference>
<dbReference type="GO" id="GO:0005634">
    <property type="term" value="C:nucleus"/>
    <property type="evidence" value="ECO:0007669"/>
    <property type="project" value="UniProtKB-ARBA"/>
</dbReference>
<evidence type="ECO:0000256" key="2">
    <source>
        <dbReference type="ARBA" id="ARBA00023127"/>
    </source>
</evidence>
<feature type="domain" description="Cyclin-like" evidence="5">
    <location>
        <begin position="229"/>
        <end position="313"/>
    </location>
</feature>
<dbReference type="InterPro" id="IPR039361">
    <property type="entry name" value="Cyclin"/>
</dbReference>
<dbReference type="InterPro" id="IPR046965">
    <property type="entry name" value="Cyclin_A/B-like"/>
</dbReference>
<dbReference type="AlphaFoldDB" id="A0AAW1IUK5"/>
<dbReference type="InterPro" id="IPR013763">
    <property type="entry name" value="Cyclin-like_dom"/>
</dbReference>
<dbReference type="GO" id="GO:0051301">
    <property type="term" value="P:cell division"/>
    <property type="evidence" value="ECO:0007669"/>
    <property type="project" value="UniProtKB-KW"/>
</dbReference>
<keyword evidence="1" id="KW-0132">Cell division</keyword>
<keyword evidence="2 4" id="KW-0195">Cyclin</keyword>
<proteinExistence type="inferred from homology"/>
<evidence type="ECO:0000256" key="3">
    <source>
        <dbReference type="ARBA" id="ARBA00023306"/>
    </source>
</evidence>
<dbReference type="Pfam" id="PF00134">
    <property type="entry name" value="Cyclin_N"/>
    <property type="match status" value="1"/>
</dbReference>
<dbReference type="Pfam" id="PF02984">
    <property type="entry name" value="Cyclin_C"/>
    <property type="match status" value="1"/>
</dbReference>